<keyword evidence="2" id="KW-0808">Transferase</keyword>
<dbReference type="InterPro" id="IPR050187">
    <property type="entry name" value="Lipid_Phosphate_FormReg"/>
</dbReference>
<protein>
    <submittedName>
        <fullName evidence="2">Diacylglycerol kinase</fullName>
    </submittedName>
</protein>
<dbReference type="InterPro" id="IPR001206">
    <property type="entry name" value="Diacylglycerol_kinase_cat_dom"/>
</dbReference>
<dbReference type="RefSeq" id="WP_201683434.1">
    <property type="nucleotide sequence ID" value="NZ_JAEQNA010000002.1"/>
</dbReference>
<dbReference type="InterPro" id="IPR016064">
    <property type="entry name" value="NAD/diacylglycerol_kinase_sf"/>
</dbReference>
<feature type="domain" description="DAGKc" evidence="1">
    <location>
        <begin position="1"/>
        <end position="134"/>
    </location>
</feature>
<comment type="caution">
    <text evidence="2">The sequence shown here is derived from an EMBL/GenBank/DDBJ whole genome shotgun (WGS) entry which is preliminary data.</text>
</comment>
<keyword evidence="2" id="KW-0418">Kinase</keyword>
<dbReference type="GO" id="GO:0016301">
    <property type="term" value="F:kinase activity"/>
    <property type="evidence" value="ECO:0007669"/>
    <property type="project" value="UniProtKB-KW"/>
</dbReference>
<sequence length="312" mass="34037">MKRLLVIMNPASGSGAADAAERRGAIEQGLREAGADFDFIEVRDPGQLDSTCRAAAERARREDAVLVAVGGDGTITTAAQAAHQAGCVMGAIPQGTFNYFCRVHGIPQDLERAVKALARAEPRQVHVGAVNSRLFLVNASLGMYPQLLDDREDFLERFGRRRWVALAAALATLVRWRHQLRVEVEADGQVRQLRTPMIFVGNNPLQLARLGLDAGLVKDVGHGSLAALVLRPIGTWAMLGLLLRGALGRLGEADQLESFTFQRLTVRMRGVRRTKVAADGEIGVMTQPIRFEVCEQPLTLMLPCAEDRVEVE</sequence>
<evidence type="ECO:0000313" key="3">
    <source>
        <dbReference type="Proteomes" id="UP000613011"/>
    </source>
</evidence>
<accession>A0A937D5X0</accession>
<dbReference type="SMART" id="SM00046">
    <property type="entry name" value="DAGKc"/>
    <property type="match status" value="1"/>
</dbReference>
<keyword evidence="3" id="KW-1185">Reference proteome</keyword>
<evidence type="ECO:0000313" key="2">
    <source>
        <dbReference type="EMBL" id="MBL0420353.1"/>
    </source>
</evidence>
<dbReference type="PANTHER" id="PTHR12358">
    <property type="entry name" value="SPHINGOSINE KINASE"/>
    <property type="match status" value="1"/>
</dbReference>
<dbReference type="Proteomes" id="UP000613011">
    <property type="component" value="Unassembled WGS sequence"/>
</dbReference>
<dbReference type="PROSITE" id="PS50146">
    <property type="entry name" value="DAGK"/>
    <property type="match status" value="1"/>
</dbReference>
<dbReference type="Pfam" id="PF00781">
    <property type="entry name" value="DAGK_cat"/>
    <property type="match status" value="1"/>
</dbReference>
<dbReference type="Gene3D" id="2.60.200.40">
    <property type="match status" value="1"/>
</dbReference>
<dbReference type="SUPFAM" id="SSF111331">
    <property type="entry name" value="NAD kinase/diacylglycerol kinase-like"/>
    <property type="match status" value="1"/>
</dbReference>
<reference evidence="2" key="1">
    <citation type="submission" date="2021-01" db="EMBL/GenBank/DDBJ databases">
        <title>Ramlibacter sp. strain AW1 16S ribosomal RNA gene Genome sequencing and assembly.</title>
        <authorList>
            <person name="Kang M."/>
        </authorList>
    </citation>
    <scope>NUCLEOTIDE SEQUENCE</scope>
    <source>
        <strain evidence="2">AW1</strain>
    </source>
</reference>
<dbReference type="Gene3D" id="3.40.50.10330">
    <property type="entry name" value="Probable inorganic polyphosphate/atp-NAD kinase, domain 1"/>
    <property type="match status" value="1"/>
</dbReference>
<name>A0A937D5X0_9BURK</name>
<dbReference type="AlphaFoldDB" id="A0A937D5X0"/>
<dbReference type="PANTHER" id="PTHR12358:SF54">
    <property type="entry name" value="SPHINGOSINE KINASE RELATED PROTEIN"/>
    <property type="match status" value="1"/>
</dbReference>
<organism evidence="2 3">
    <name type="scientific">Ramlibacter aurantiacus</name>
    <dbReference type="NCBI Taxonomy" id="2801330"/>
    <lineage>
        <taxon>Bacteria</taxon>
        <taxon>Pseudomonadati</taxon>
        <taxon>Pseudomonadota</taxon>
        <taxon>Betaproteobacteria</taxon>
        <taxon>Burkholderiales</taxon>
        <taxon>Comamonadaceae</taxon>
        <taxon>Ramlibacter</taxon>
    </lineage>
</organism>
<gene>
    <name evidence="2" type="ORF">JI739_08360</name>
</gene>
<proteinExistence type="predicted"/>
<dbReference type="InterPro" id="IPR017438">
    <property type="entry name" value="ATP-NAD_kinase_N"/>
</dbReference>
<evidence type="ECO:0000259" key="1">
    <source>
        <dbReference type="PROSITE" id="PS50146"/>
    </source>
</evidence>
<dbReference type="EMBL" id="JAEQNA010000002">
    <property type="protein sequence ID" value="MBL0420353.1"/>
    <property type="molecule type" value="Genomic_DNA"/>
</dbReference>